<name>A0A2M7TGU9_UNCKA</name>
<gene>
    <name evidence="1" type="ORF">COY32_05350</name>
</gene>
<organism evidence="1 2">
    <name type="scientific">candidate division WWE3 bacterium CG_4_10_14_0_2_um_filter_41_14</name>
    <dbReference type="NCBI Taxonomy" id="1975072"/>
    <lineage>
        <taxon>Bacteria</taxon>
        <taxon>Katanobacteria</taxon>
    </lineage>
</organism>
<dbReference type="Proteomes" id="UP000228920">
    <property type="component" value="Unassembled WGS sequence"/>
</dbReference>
<evidence type="ECO:0000313" key="2">
    <source>
        <dbReference type="Proteomes" id="UP000228920"/>
    </source>
</evidence>
<reference evidence="2" key="1">
    <citation type="submission" date="2017-09" db="EMBL/GenBank/DDBJ databases">
        <title>Depth-based differentiation of microbial function through sediment-hosted aquifers and enrichment of novel symbionts in the deep terrestrial subsurface.</title>
        <authorList>
            <person name="Probst A.J."/>
            <person name="Ladd B."/>
            <person name="Jarett J.K."/>
            <person name="Geller-Mcgrath D.E."/>
            <person name="Sieber C.M.K."/>
            <person name="Emerson J.B."/>
            <person name="Anantharaman K."/>
            <person name="Thomas B.C."/>
            <person name="Malmstrom R."/>
            <person name="Stieglmeier M."/>
            <person name="Klingl A."/>
            <person name="Woyke T."/>
            <person name="Ryan C.M."/>
            <person name="Banfield J.F."/>
        </authorList>
    </citation>
    <scope>NUCLEOTIDE SEQUENCE [LARGE SCALE GENOMIC DNA]</scope>
</reference>
<evidence type="ECO:0000313" key="1">
    <source>
        <dbReference type="EMBL" id="PIZ45361.1"/>
    </source>
</evidence>
<feature type="non-terminal residue" evidence="1">
    <location>
        <position position="1"/>
    </location>
</feature>
<proteinExistence type="predicted"/>
<protein>
    <submittedName>
        <fullName evidence="1">Uncharacterized protein</fullName>
    </submittedName>
</protein>
<comment type="caution">
    <text evidence="1">The sequence shown here is derived from an EMBL/GenBank/DDBJ whole genome shotgun (WGS) entry which is preliminary data.</text>
</comment>
<dbReference type="EMBL" id="PFNL01000139">
    <property type="protein sequence ID" value="PIZ45361.1"/>
    <property type="molecule type" value="Genomic_DNA"/>
</dbReference>
<dbReference type="AlphaFoldDB" id="A0A2M7TGU9"/>
<accession>A0A2M7TGU9</accession>
<sequence>TASGPIFEVLTIHRRQSLIIAADNVLVLKKGEPIPEGTWFVYSGDEQSRSRIIFHGEVQRFSLQQGVTVYLVEESPVPPSRIPPRGTNNHIP</sequence>